<keyword evidence="9" id="KW-0539">Nucleus</keyword>
<dbReference type="SMART" id="SM00432">
    <property type="entry name" value="MADS"/>
    <property type="match status" value="1"/>
</dbReference>
<evidence type="ECO:0000256" key="9">
    <source>
        <dbReference type="ARBA" id="ARBA00023242"/>
    </source>
</evidence>
<dbReference type="InterPro" id="IPR022102">
    <property type="entry name" value="HJURP_C"/>
</dbReference>
<dbReference type="GeneID" id="107218020"/>
<feature type="compositionally biased region" description="Gly residues" evidence="10">
    <location>
        <begin position="364"/>
        <end position="373"/>
    </location>
</feature>
<evidence type="ECO:0000313" key="16">
    <source>
        <dbReference type="RefSeq" id="XP_046598370.1"/>
    </source>
</evidence>
<evidence type="ECO:0000256" key="5">
    <source>
        <dbReference type="ARBA" id="ARBA00023015"/>
    </source>
</evidence>
<dbReference type="RefSeq" id="XP_046598367.1">
    <property type="nucleotide sequence ID" value="XM_046742411.1"/>
</dbReference>
<feature type="compositionally biased region" description="Polar residues" evidence="10">
    <location>
        <begin position="159"/>
        <end position="185"/>
    </location>
</feature>
<evidence type="ECO:0000313" key="17">
    <source>
        <dbReference type="RefSeq" id="XP_046598371.1"/>
    </source>
</evidence>
<keyword evidence="6" id="KW-0238">DNA-binding</keyword>
<keyword evidence="3" id="KW-0597">Phosphoprotein</keyword>
<dbReference type="RefSeq" id="XP_046598372.1">
    <property type="nucleotide sequence ID" value="XM_046742416.1"/>
</dbReference>
<evidence type="ECO:0000313" key="15">
    <source>
        <dbReference type="RefSeq" id="XP_046598369.1"/>
    </source>
</evidence>
<dbReference type="Pfam" id="PF00319">
    <property type="entry name" value="SRF-TF"/>
    <property type="match status" value="1"/>
</dbReference>
<dbReference type="InterPro" id="IPR036879">
    <property type="entry name" value="TF_MADSbox_sf"/>
</dbReference>
<dbReference type="RefSeq" id="XP_046598368.1">
    <property type="nucleotide sequence ID" value="XM_046742412.1"/>
</dbReference>
<feature type="compositionally biased region" description="Low complexity" evidence="10">
    <location>
        <begin position="199"/>
        <end position="208"/>
    </location>
</feature>
<evidence type="ECO:0000256" key="4">
    <source>
        <dbReference type="ARBA" id="ARBA00022782"/>
    </source>
</evidence>
<feature type="compositionally biased region" description="Gly residues" evidence="10">
    <location>
        <begin position="452"/>
        <end position="464"/>
    </location>
</feature>
<feature type="region of interest" description="Disordered" evidence="10">
    <location>
        <begin position="159"/>
        <end position="245"/>
    </location>
</feature>
<dbReference type="RefSeq" id="XP_046598369.1">
    <property type="nucleotide sequence ID" value="XM_046742413.1"/>
</dbReference>
<dbReference type="InterPro" id="IPR002100">
    <property type="entry name" value="TF_MADSbox"/>
</dbReference>
<feature type="region of interest" description="Disordered" evidence="10">
    <location>
        <begin position="333"/>
        <end position="486"/>
    </location>
</feature>
<evidence type="ECO:0000256" key="7">
    <source>
        <dbReference type="ARBA" id="ARBA00023159"/>
    </source>
</evidence>
<evidence type="ECO:0000256" key="10">
    <source>
        <dbReference type="SAM" id="MobiDB-lite"/>
    </source>
</evidence>
<sequence>MGRKKIQISRITDERNRQVTFNKRKFGVMKKAYELSVLCDCEIALIIFSSSNKLYQYASTDMDKVLLKYTEYNEPHESLTNKNIIEALNKKEHKGAMSPESPEPDTAEYNLTPRTEAKYSKIDEEFQMMMQRNQHNGTRVMGQSNYTLPVSVPVNSYGESLLGSSPQMAHTSISPRPSSSETDSVYPSGGMLDMSNGYPPSASPLGGSPSPGPSPALGVGGGGGGKGSSSRHSPQPPPPPHPHRANLRVVIPAPLTQSLSDDNNYDSGHSQSALNTPVVALQTPSVPAGYSSFGPTDYSSDLGSLAWSHQRYVDDLSMYSAATMSSISGLPHLAVSSSTPPPSTSPLPVKIKSEPISPPRDPHGGGGPGGGNPGSIHHSSLGVGPSSSGGGGGGGGGGPHHGPHGGVPQTLNLVSSRPNSNPPPSHSGSITPTNLPSPGAAGGVGDIRSSHPGGGGGGGAGSGGNSSDYENGPLMKRPRITEGWAT</sequence>
<keyword evidence="7" id="KW-0010">Activator</keyword>
<evidence type="ECO:0000256" key="3">
    <source>
        <dbReference type="ARBA" id="ARBA00022553"/>
    </source>
</evidence>
<dbReference type="PROSITE" id="PS50066">
    <property type="entry name" value="MADS_BOX_2"/>
    <property type="match status" value="1"/>
</dbReference>
<name>A0ABM3GDN8_NEOLC</name>
<evidence type="ECO:0000313" key="13">
    <source>
        <dbReference type="RefSeq" id="XP_046598367.1"/>
    </source>
</evidence>
<proteinExistence type="predicted"/>
<evidence type="ECO:0000313" key="12">
    <source>
        <dbReference type="Proteomes" id="UP000829291"/>
    </source>
</evidence>
<keyword evidence="12" id="KW-1185">Reference proteome</keyword>
<dbReference type="Proteomes" id="UP000829291">
    <property type="component" value="Chromosome 5"/>
</dbReference>
<gene>
    <name evidence="13 14 15 16 17 18" type="primary">LOC107218020</name>
</gene>
<keyword evidence="8" id="KW-0804">Transcription</keyword>
<comment type="subcellular location">
    <subcellularLocation>
        <location evidence="1">Nucleus</location>
    </subcellularLocation>
</comment>
<evidence type="ECO:0000256" key="2">
    <source>
        <dbReference type="ARBA" id="ARBA00022473"/>
    </source>
</evidence>
<dbReference type="RefSeq" id="XP_046598370.1">
    <property type="nucleotide sequence ID" value="XM_046742414.1"/>
</dbReference>
<evidence type="ECO:0000313" key="14">
    <source>
        <dbReference type="RefSeq" id="XP_046598368.1"/>
    </source>
</evidence>
<reference evidence="13 14" key="1">
    <citation type="submission" date="2025-05" db="UniProtKB">
        <authorList>
            <consortium name="RefSeq"/>
        </authorList>
    </citation>
    <scope>IDENTIFICATION</scope>
    <source>
        <tissue evidence="13 14">Thorax and Abdomen</tissue>
    </source>
</reference>
<dbReference type="Pfam" id="PF12347">
    <property type="entry name" value="HJURP_C"/>
    <property type="match status" value="1"/>
</dbReference>
<dbReference type="InterPro" id="IPR033896">
    <property type="entry name" value="MEF2-like_N"/>
</dbReference>
<dbReference type="SUPFAM" id="SSF55455">
    <property type="entry name" value="SRF-like"/>
    <property type="match status" value="1"/>
</dbReference>
<feature type="domain" description="MADS-box" evidence="11">
    <location>
        <begin position="1"/>
        <end position="61"/>
    </location>
</feature>
<evidence type="ECO:0000256" key="6">
    <source>
        <dbReference type="ARBA" id="ARBA00023125"/>
    </source>
</evidence>
<keyword evidence="5" id="KW-0805">Transcription regulation</keyword>
<organism evidence="12 18">
    <name type="scientific">Neodiprion lecontei</name>
    <name type="common">Redheaded pine sawfly</name>
    <dbReference type="NCBI Taxonomy" id="441921"/>
    <lineage>
        <taxon>Eukaryota</taxon>
        <taxon>Metazoa</taxon>
        <taxon>Ecdysozoa</taxon>
        <taxon>Arthropoda</taxon>
        <taxon>Hexapoda</taxon>
        <taxon>Insecta</taxon>
        <taxon>Pterygota</taxon>
        <taxon>Neoptera</taxon>
        <taxon>Endopterygota</taxon>
        <taxon>Hymenoptera</taxon>
        <taxon>Tenthredinoidea</taxon>
        <taxon>Diprionidae</taxon>
        <taxon>Diprioninae</taxon>
        <taxon>Neodiprion</taxon>
    </lineage>
</organism>
<feature type="region of interest" description="Disordered" evidence="10">
    <location>
        <begin position="93"/>
        <end position="112"/>
    </location>
</feature>
<protein>
    <submittedName>
        <fullName evidence="13 14">Myocyte-specific enhancer factor 2 isoform X1</fullName>
    </submittedName>
</protein>
<feature type="compositionally biased region" description="Gly residues" evidence="10">
    <location>
        <begin position="387"/>
        <end position="400"/>
    </location>
</feature>
<feature type="compositionally biased region" description="Gly residues" evidence="10">
    <location>
        <begin position="218"/>
        <end position="227"/>
    </location>
</feature>
<evidence type="ECO:0000259" key="11">
    <source>
        <dbReference type="PROSITE" id="PS50066"/>
    </source>
</evidence>
<evidence type="ECO:0000256" key="1">
    <source>
        <dbReference type="ARBA" id="ARBA00004123"/>
    </source>
</evidence>
<keyword evidence="4" id="KW-0221">Differentiation</keyword>
<dbReference type="Gene3D" id="3.40.1810.10">
    <property type="entry name" value="Transcription factor, MADS-box"/>
    <property type="match status" value="1"/>
</dbReference>
<evidence type="ECO:0000313" key="18">
    <source>
        <dbReference type="RefSeq" id="XP_046598372.1"/>
    </source>
</evidence>
<evidence type="ECO:0000256" key="8">
    <source>
        <dbReference type="ARBA" id="ARBA00023163"/>
    </source>
</evidence>
<dbReference type="PANTHER" id="PTHR11945">
    <property type="entry name" value="MADS BOX PROTEIN"/>
    <property type="match status" value="1"/>
</dbReference>
<feature type="compositionally biased region" description="Low complexity" evidence="10">
    <location>
        <begin position="374"/>
        <end position="386"/>
    </location>
</feature>
<dbReference type="PRINTS" id="PR00404">
    <property type="entry name" value="MADSDOMAIN"/>
</dbReference>
<dbReference type="PROSITE" id="PS00350">
    <property type="entry name" value="MADS_BOX_1"/>
    <property type="match status" value="1"/>
</dbReference>
<dbReference type="PANTHER" id="PTHR11945:SF534">
    <property type="entry name" value="MYOCYTE-SPECIFIC ENHANCER FACTOR 2"/>
    <property type="match status" value="1"/>
</dbReference>
<accession>A0ABM3GDN8</accession>
<keyword evidence="2" id="KW-0217">Developmental protein</keyword>
<dbReference type="CDD" id="cd00265">
    <property type="entry name" value="MADS_MEF2_like"/>
    <property type="match status" value="1"/>
</dbReference>
<dbReference type="RefSeq" id="XP_046598371.1">
    <property type="nucleotide sequence ID" value="XM_046742415.1"/>
</dbReference>